<dbReference type="Gene3D" id="3.20.20.30">
    <property type="entry name" value="Luciferase-like domain"/>
    <property type="match status" value="1"/>
</dbReference>
<keyword evidence="2" id="KW-0503">Monooxygenase</keyword>
<name>A0ABW2SRT6_9ACTO</name>
<gene>
    <name evidence="5" type="ORF">ACFQWG_12670</name>
</gene>
<dbReference type="PANTHER" id="PTHR30137">
    <property type="entry name" value="LUCIFERASE-LIKE MONOOXYGENASE"/>
    <property type="match status" value="1"/>
</dbReference>
<keyword evidence="6" id="KW-1185">Reference proteome</keyword>
<keyword evidence="1 5" id="KW-0560">Oxidoreductase</keyword>
<dbReference type="RefSeq" id="WP_380975858.1">
    <property type="nucleotide sequence ID" value="NZ_JBHTEF010000001.1"/>
</dbReference>
<feature type="compositionally biased region" description="Low complexity" evidence="3">
    <location>
        <begin position="407"/>
        <end position="417"/>
    </location>
</feature>
<dbReference type="GO" id="GO:0016491">
    <property type="term" value="F:oxidoreductase activity"/>
    <property type="evidence" value="ECO:0007669"/>
    <property type="project" value="UniProtKB-KW"/>
</dbReference>
<evidence type="ECO:0000256" key="2">
    <source>
        <dbReference type="ARBA" id="ARBA00023033"/>
    </source>
</evidence>
<dbReference type="InterPro" id="IPR036661">
    <property type="entry name" value="Luciferase-like_sf"/>
</dbReference>
<dbReference type="NCBIfam" id="TIGR04036">
    <property type="entry name" value="LLM_CE1758_fam"/>
    <property type="match status" value="1"/>
</dbReference>
<feature type="region of interest" description="Disordered" evidence="3">
    <location>
        <begin position="1"/>
        <end position="20"/>
    </location>
</feature>
<dbReference type="EMBL" id="JBHTEF010000001">
    <property type="protein sequence ID" value="MFC7582048.1"/>
    <property type="molecule type" value="Genomic_DNA"/>
</dbReference>
<feature type="domain" description="Luciferase-like" evidence="4">
    <location>
        <begin position="1"/>
        <end position="296"/>
    </location>
</feature>
<feature type="compositionally biased region" description="Low complexity" evidence="3">
    <location>
        <begin position="10"/>
        <end position="19"/>
    </location>
</feature>
<dbReference type="EC" id="1.-.-.-" evidence="5"/>
<protein>
    <submittedName>
        <fullName evidence="5">LLM class flavin-dependent oxidoreductase</fullName>
        <ecNumber evidence="5">1.-.-.-</ecNumber>
    </submittedName>
</protein>
<dbReference type="Pfam" id="PF00296">
    <property type="entry name" value="Bac_luciferase"/>
    <property type="match status" value="1"/>
</dbReference>
<evidence type="ECO:0000256" key="1">
    <source>
        <dbReference type="ARBA" id="ARBA00023002"/>
    </source>
</evidence>
<proteinExistence type="predicted"/>
<accession>A0ABW2SRT6</accession>
<sequence length="483" mass="52236">MQIGIFSVSDLTTDPTTGRTPDDAERIAGILTIARHAEEVGLDVFAIGEHHNPPFFSSSPTTTLARIAAQTTTLQLSTSTTLITTNDPVKIAEDYAMLQYMSDGRVDLMMGRGNTGPVYPWFGKDIREGIPLAIENYDLLRQLWDQEVVNWAGQHRTPLRGFTSVPRPLDGIPPFVWHGSIRSPEIAEQAAYYGDGFFHNNIFWPAGHTKRMVALYRQRYEHHGHGPAEKAIVGLGGQVFMRPSSQDAKREFRPYFDNAPVYGHGPSMEDFTRETPLTVGSPQEVVDRTLGFREVVGDYQRQLFLMDHAGLPLKTVLEQLDMLGEIAPVLRREFDAMRAPGVPSDPPTHASLLAARDGAGTVPQITAELARSARIQQEVRAERAGTIPAAPSPITAGERGPAEEAAPRPAAGTADDPHAAFADAAEEAFGSGDGFGVRVASATQDSVTGASFYPQQDSDKAAVEHADALLGGAAPAGGPRARR</sequence>
<feature type="region of interest" description="Disordered" evidence="3">
    <location>
        <begin position="385"/>
        <end position="417"/>
    </location>
</feature>
<dbReference type="Proteomes" id="UP001596527">
    <property type="component" value="Unassembled WGS sequence"/>
</dbReference>
<dbReference type="SUPFAM" id="SSF51679">
    <property type="entry name" value="Bacterial luciferase-like"/>
    <property type="match status" value="1"/>
</dbReference>
<dbReference type="InterPro" id="IPR050766">
    <property type="entry name" value="Bact_Lucif_Oxidored"/>
</dbReference>
<comment type="caution">
    <text evidence="5">The sequence shown here is derived from an EMBL/GenBank/DDBJ whole genome shotgun (WGS) entry which is preliminary data.</text>
</comment>
<dbReference type="InterPro" id="IPR011251">
    <property type="entry name" value="Luciferase-like_dom"/>
</dbReference>
<evidence type="ECO:0000313" key="5">
    <source>
        <dbReference type="EMBL" id="MFC7582048.1"/>
    </source>
</evidence>
<evidence type="ECO:0000259" key="4">
    <source>
        <dbReference type="Pfam" id="PF00296"/>
    </source>
</evidence>
<reference evidence="6" key="1">
    <citation type="journal article" date="2019" name="Int. J. Syst. Evol. Microbiol.">
        <title>The Global Catalogue of Microorganisms (GCM) 10K type strain sequencing project: providing services to taxonomists for standard genome sequencing and annotation.</title>
        <authorList>
            <consortium name="The Broad Institute Genomics Platform"/>
            <consortium name="The Broad Institute Genome Sequencing Center for Infectious Disease"/>
            <person name="Wu L."/>
            <person name="Ma J."/>
        </authorList>
    </citation>
    <scope>NUCLEOTIDE SEQUENCE [LARGE SCALE GENOMIC DNA]</scope>
    <source>
        <strain evidence="6">CCUG 56698</strain>
    </source>
</reference>
<dbReference type="PANTHER" id="PTHR30137:SF8">
    <property type="entry name" value="BLR5498 PROTEIN"/>
    <property type="match status" value="1"/>
</dbReference>
<evidence type="ECO:0000256" key="3">
    <source>
        <dbReference type="SAM" id="MobiDB-lite"/>
    </source>
</evidence>
<dbReference type="InterPro" id="IPR023934">
    <property type="entry name" value="LLM_FMN-dep_put"/>
</dbReference>
<evidence type="ECO:0000313" key="6">
    <source>
        <dbReference type="Proteomes" id="UP001596527"/>
    </source>
</evidence>
<dbReference type="CDD" id="cd00347">
    <property type="entry name" value="Flavin_utilizing_monoxygenases"/>
    <property type="match status" value="1"/>
</dbReference>
<organism evidence="5 6">
    <name type="scientific">Schaalia naturae</name>
    <dbReference type="NCBI Taxonomy" id="635203"/>
    <lineage>
        <taxon>Bacteria</taxon>
        <taxon>Bacillati</taxon>
        <taxon>Actinomycetota</taxon>
        <taxon>Actinomycetes</taxon>
        <taxon>Actinomycetales</taxon>
        <taxon>Actinomycetaceae</taxon>
        <taxon>Schaalia</taxon>
    </lineage>
</organism>